<dbReference type="InterPro" id="IPR001128">
    <property type="entry name" value="Cyt_P450"/>
</dbReference>
<dbReference type="HOGENOM" id="CLU_001570_5_11_1"/>
<keyword evidence="9" id="KW-0560">Oxidoreductase</keyword>
<evidence type="ECO:0000256" key="12">
    <source>
        <dbReference type="ARBA" id="ARBA00023136"/>
    </source>
</evidence>
<dbReference type="InterPro" id="IPR002403">
    <property type="entry name" value="Cyt_P450_E_grp-IV"/>
</dbReference>
<gene>
    <name evidence="14" type="ORF">Moror_15593</name>
</gene>
<evidence type="ECO:0000256" key="11">
    <source>
        <dbReference type="ARBA" id="ARBA00023033"/>
    </source>
</evidence>
<evidence type="ECO:0000256" key="4">
    <source>
        <dbReference type="ARBA" id="ARBA00010617"/>
    </source>
</evidence>
<evidence type="ECO:0000256" key="13">
    <source>
        <dbReference type="PIRSR" id="PIRSR602403-1"/>
    </source>
</evidence>
<organism evidence="14 15">
    <name type="scientific">Moniliophthora roreri (strain MCA 2997)</name>
    <name type="common">Cocoa frosty pod rot fungus</name>
    <name type="synonym">Crinipellis roreri</name>
    <dbReference type="NCBI Taxonomy" id="1381753"/>
    <lineage>
        <taxon>Eukaryota</taxon>
        <taxon>Fungi</taxon>
        <taxon>Dikarya</taxon>
        <taxon>Basidiomycota</taxon>
        <taxon>Agaricomycotina</taxon>
        <taxon>Agaricomycetes</taxon>
        <taxon>Agaricomycetidae</taxon>
        <taxon>Agaricales</taxon>
        <taxon>Marasmiineae</taxon>
        <taxon>Marasmiaceae</taxon>
        <taxon>Moniliophthora</taxon>
    </lineage>
</organism>
<dbReference type="PRINTS" id="PR00385">
    <property type="entry name" value="P450"/>
</dbReference>
<dbReference type="SUPFAM" id="SSF48264">
    <property type="entry name" value="Cytochrome P450"/>
    <property type="match status" value="1"/>
</dbReference>
<dbReference type="Gene3D" id="1.10.630.10">
    <property type="entry name" value="Cytochrome P450"/>
    <property type="match status" value="1"/>
</dbReference>
<evidence type="ECO:0000256" key="7">
    <source>
        <dbReference type="ARBA" id="ARBA00022723"/>
    </source>
</evidence>
<keyword evidence="11" id="KW-0503">Monooxygenase</keyword>
<keyword evidence="7 13" id="KW-0479">Metal-binding</keyword>
<sequence>MFRIGGQLLKDAKVNQANEKGTETDLLSLLVRSNMQEQNEKLGGMSDEDVLAQVPTFLAAGHETTSTAATWALYFLTQYPEIQSKLREELLSISSSEPTMDELNGLPYLDKFVREVLRLYPPVPSTTRVAVKDDIIPLGEGYVGKDGKTKDHVRIRKGQTIFINIQAINRSRKIWGEDAQEFKPDRWDNLPSTVAASNVPGVWSHMLTFLGGARSCIGWRFSLVELKCIIFVLVKAFEFELGVPKEEMGRKAGVVQRPVLKSDPEKAAQLPLIVRCVA</sequence>
<dbReference type="GO" id="GO:0020037">
    <property type="term" value="F:heme binding"/>
    <property type="evidence" value="ECO:0007669"/>
    <property type="project" value="InterPro"/>
</dbReference>
<evidence type="ECO:0000256" key="3">
    <source>
        <dbReference type="ARBA" id="ARBA00004721"/>
    </source>
</evidence>
<dbReference type="OrthoDB" id="1470350at2759"/>
<comment type="subcellular location">
    <subcellularLocation>
        <location evidence="2">Membrane</location>
    </subcellularLocation>
</comment>
<keyword evidence="12" id="KW-0472">Membrane</keyword>
<comment type="caution">
    <text evidence="14">The sequence shown here is derived from an EMBL/GenBank/DDBJ whole genome shotgun (WGS) entry which is preliminary data.</text>
</comment>
<dbReference type="GO" id="GO:0005506">
    <property type="term" value="F:iron ion binding"/>
    <property type="evidence" value="ECO:0007669"/>
    <property type="project" value="InterPro"/>
</dbReference>
<dbReference type="PRINTS" id="PR00465">
    <property type="entry name" value="EP450IV"/>
</dbReference>
<dbReference type="PANTHER" id="PTHR24305:SF166">
    <property type="entry name" value="CYTOCHROME P450 12A4, MITOCHONDRIAL-RELATED"/>
    <property type="match status" value="1"/>
</dbReference>
<evidence type="ECO:0000256" key="5">
    <source>
        <dbReference type="ARBA" id="ARBA00022617"/>
    </source>
</evidence>
<dbReference type="InterPro" id="IPR036396">
    <property type="entry name" value="Cyt_P450_sf"/>
</dbReference>
<dbReference type="Proteomes" id="UP000017559">
    <property type="component" value="Unassembled WGS sequence"/>
</dbReference>
<comment type="cofactor">
    <cofactor evidence="1 13">
        <name>heme</name>
        <dbReference type="ChEBI" id="CHEBI:30413"/>
    </cofactor>
</comment>
<keyword evidence="10 13" id="KW-0408">Iron</keyword>
<dbReference type="AlphaFoldDB" id="V2XVJ1"/>
<accession>V2XVJ1</accession>
<comment type="similarity">
    <text evidence="4">Belongs to the cytochrome P450 family.</text>
</comment>
<evidence type="ECO:0000256" key="8">
    <source>
        <dbReference type="ARBA" id="ARBA00022989"/>
    </source>
</evidence>
<evidence type="ECO:0000256" key="2">
    <source>
        <dbReference type="ARBA" id="ARBA00004370"/>
    </source>
</evidence>
<dbReference type="GO" id="GO:0016020">
    <property type="term" value="C:membrane"/>
    <property type="evidence" value="ECO:0007669"/>
    <property type="project" value="UniProtKB-SubCell"/>
</dbReference>
<keyword evidence="8" id="KW-1133">Transmembrane helix</keyword>
<keyword evidence="5 13" id="KW-0349">Heme</keyword>
<dbReference type="PANTHER" id="PTHR24305">
    <property type="entry name" value="CYTOCHROME P450"/>
    <property type="match status" value="1"/>
</dbReference>
<evidence type="ECO:0000256" key="6">
    <source>
        <dbReference type="ARBA" id="ARBA00022692"/>
    </source>
</evidence>
<evidence type="ECO:0000256" key="9">
    <source>
        <dbReference type="ARBA" id="ARBA00023002"/>
    </source>
</evidence>
<dbReference type="KEGG" id="mrr:Moror_15593"/>
<comment type="pathway">
    <text evidence="3">Secondary metabolite biosynthesis; terpenoid biosynthesis.</text>
</comment>
<evidence type="ECO:0000313" key="14">
    <source>
        <dbReference type="EMBL" id="ESK83424.1"/>
    </source>
</evidence>
<proteinExistence type="inferred from homology"/>
<dbReference type="STRING" id="1381753.V2XVJ1"/>
<dbReference type="GO" id="GO:0016705">
    <property type="term" value="F:oxidoreductase activity, acting on paired donors, with incorporation or reduction of molecular oxygen"/>
    <property type="evidence" value="ECO:0007669"/>
    <property type="project" value="InterPro"/>
</dbReference>
<name>V2XVJ1_MONRO</name>
<dbReference type="InterPro" id="IPR050121">
    <property type="entry name" value="Cytochrome_P450_monoxygenase"/>
</dbReference>
<protein>
    <submittedName>
        <fullName evidence="14">Cytochrome p450</fullName>
    </submittedName>
</protein>
<dbReference type="GO" id="GO:0004497">
    <property type="term" value="F:monooxygenase activity"/>
    <property type="evidence" value="ECO:0007669"/>
    <property type="project" value="UniProtKB-KW"/>
</dbReference>
<dbReference type="Pfam" id="PF00067">
    <property type="entry name" value="p450"/>
    <property type="match status" value="1"/>
</dbReference>
<evidence type="ECO:0000313" key="15">
    <source>
        <dbReference type="Proteomes" id="UP000017559"/>
    </source>
</evidence>
<reference evidence="14 15" key="1">
    <citation type="journal article" date="2014" name="BMC Genomics">
        <title>Genome and secretome analysis of the hemibiotrophic fungal pathogen, Moniliophthora roreri, which causes frosty pod rot disease of cacao: mechanisms of the biotrophic and necrotrophic phases.</title>
        <authorList>
            <person name="Meinhardt L.W."/>
            <person name="Costa G.G.L."/>
            <person name="Thomazella D.P.T."/>
            <person name="Teixeira P.J.P.L."/>
            <person name="Carazzolle M.F."/>
            <person name="Schuster S.C."/>
            <person name="Carlson J.E."/>
            <person name="Guiltinan M.J."/>
            <person name="Mieczkowski P."/>
            <person name="Farmer A."/>
            <person name="Ramaraj T."/>
            <person name="Crozier J."/>
            <person name="Davis R.E."/>
            <person name="Shao J."/>
            <person name="Melnick R.L."/>
            <person name="Pereira G.A.G."/>
            <person name="Bailey B.A."/>
        </authorList>
    </citation>
    <scope>NUCLEOTIDE SEQUENCE [LARGE SCALE GENOMIC DNA]</scope>
    <source>
        <strain evidence="14 15">MCA 2997</strain>
    </source>
</reference>
<keyword evidence="15" id="KW-1185">Reference proteome</keyword>
<evidence type="ECO:0000256" key="1">
    <source>
        <dbReference type="ARBA" id="ARBA00001971"/>
    </source>
</evidence>
<dbReference type="EMBL" id="AWSO01001545">
    <property type="protein sequence ID" value="ESK83424.1"/>
    <property type="molecule type" value="Genomic_DNA"/>
</dbReference>
<keyword evidence="6" id="KW-0812">Transmembrane</keyword>
<evidence type="ECO:0000256" key="10">
    <source>
        <dbReference type="ARBA" id="ARBA00023004"/>
    </source>
</evidence>
<feature type="binding site" description="axial binding residue" evidence="13">
    <location>
        <position position="216"/>
    </location>
    <ligand>
        <name>heme</name>
        <dbReference type="ChEBI" id="CHEBI:30413"/>
    </ligand>
    <ligandPart>
        <name>Fe</name>
        <dbReference type="ChEBI" id="CHEBI:18248"/>
    </ligandPart>
</feature>